<keyword evidence="3 10" id="KW-0808">Transferase</keyword>
<evidence type="ECO:0000256" key="2">
    <source>
        <dbReference type="ARBA" id="ARBA00022516"/>
    </source>
</evidence>
<dbReference type="GO" id="GO:0005886">
    <property type="term" value="C:plasma membrane"/>
    <property type="evidence" value="ECO:0007669"/>
    <property type="project" value="UniProtKB-SubCell"/>
</dbReference>
<evidence type="ECO:0000256" key="1">
    <source>
        <dbReference type="ARBA" id="ARBA00022475"/>
    </source>
</evidence>
<accession>A0A7C4PL62</accession>
<evidence type="ECO:0000256" key="6">
    <source>
        <dbReference type="ARBA" id="ARBA00023098"/>
    </source>
</evidence>
<feature type="transmembrane region" description="Helical" evidence="10">
    <location>
        <begin position="143"/>
        <end position="163"/>
    </location>
</feature>
<comment type="caution">
    <text evidence="11">The sequence shown here is derived from an EMBL/GenBank/DDBJ whole genome shotgun (WGS) entry which is preliminary data.</text>
</comment>
<dbReference type="GO" id="GO:0008654">
    <property type="term" value="P:phospholipid biosynthetic process"/>
    <property type="evidence" value="ECO:0007669"/>
    <property type="project" value="UniProtKB-UniRule"/>
</dbReference>
<keyword evidence="6 10" id="KW-0443">Lipid metabolism</keyword>
<feature type="transmembrane region" description="Helical" evidence="10">
    <location>
        <begin position="68"/>
        <end position="91"/>
    </location>
</feature>
<keyword evidence="7 10" id="KW-0472">Membrane</keyword>
<keyword evidence="4 10" id="KW-0812">Transmembrane</keyword>
<feature type="transmembrane region" description="Helical" evidence="10">
    <location>
        <begin position="227"/>
        <end position="247"/>
    </location>
</feature>
<dbReference type="AlphaFoldDB" id="A0A7C4PL62"/>
<keyword evidence="5 10" id="KW-1133">Transmembrane helix</keyword>
<keyword evidence="8 10" id="KW-0594">Phospholipid biosynthesis</keyword>
<gene>
    <name evidence="10" type="primary">plsY</name>
    <name evidence="11" type="ORF">ENT37_09770</name>
</gene>
<dbReference type="InterPro" id="IPR003811">
    <property type="entry name" value="G3P_acylTferase_PlsY"/>
</dbReference>
<comment type="subcellular location">
    <subcellularLocation>
        <location evidence="10">Cell membrane</location>
        <topology evidence="10">Multi-pass membrane protein</topology>
    </subcellularLocation>
</comment>
<keyword evidence="2 10" id="KW-0444">Lipid biosynthesis</keyword>
<protein>
    <recommendedName>
        <fullName evidence="10">Glycerol-3-phosphate acyltransferase</fullName>
    </recommendedName>
    <alternativeName>
        <fullName evidence="10">Acyl-PO4 G3P acyltransferase</fullName>
    </alternativeName>
    <alternativeName>
        <fullName evidence="10">Acyl-phosphate--glycerol-3-phosphate acyltransferase</fullName>
    </alternativeName>
    <alternativeName>
        <fullName evidence="10">G3P acyltransferase</fullName>
        <shortName evidence="10">GPAT</shortName>
        <ecNumber evidence="10">2.3.1.275</ecNumber>
    </alternativeName>
    <alternativeName>
        <fullName evidence="10">Lysophosphatidic acid synthase</fullName>
        <shortName evidence="10">LPA synthase</shortName>
    </alternativeName>
</protein>
<dbReference type="EMBL" id="DSYK01000474">
    <property type="protein sequence ID" value="HGS22144.1"/>
    <property type="molecule type" value="Genomic_DNA"/>
</dbReference>
<dbReference type="EC" id="2.3.1.275" evidence="10"/>
<evidence type="ECO:0000256" key="9">
    <source>
        <dbReference type="ARBA" id="ARBA00023264"/>
    </source>
</evidence>
<keyword evidence="9 10" id="KW-1208">Phospholipid metabolism</keyword>
<comment type="catalytic activity">
    <reaction evidence="10">
        <text>an acyl phosphate + sn-glycerol 3-phosphate = a 1-acyl-sn-glycero-3-phosphate + phosphate</text>
        <dbReference type="Rhea" id="RHEA:34075"/>
        <dbReference type="ChEBI" id="CHEBI:43474"/>
        <dbReference type="ChEBI" id="CHEBI:57597"/>
        <dbReference type="ChEBI" id="CHEBI:57970"/>
        <dbReference type="ChEBI" id="CHEBI:59918"/>
        <dbReference type="EC" id="2.3.1.275"/>
    </reaction>
</comment>
<evidence type="ECO:0000256" key="4">
    <source>
        <dbReference type="ARBA" id="ARBA00022692"/>
    </source>
</evidence>
<evidence type="ECO:0000256" key="7">
    <source>
        <dbReference type="ARBA" id="ARBA00023136"/>
    </source>
</evidence>
<evidence type="ECO:0000256" key="5">
    <source>
        <dbReference type="ARBA" id="ARBA00022989"/>
    </source>
</evidence>
<dbReference type="PANTHER" id="PTHR30309:SF1">
    <property type="entry name" value="GLYCEROL-3-PHOSPHATE ACYLTRANSFERASE 1"/>
    <property type="match status" value="1"/>
</dbReference>
<evidence type="ECO:0000256" key="3">
    <source>
        <dbReference type="ARBA" id="ARBA00022679"/>
    </source>
</evidence>
<feature type="transmembrane region" description="Helical" evidence="10">
    <location>
        <begin position="175"/>
        <end position="198"/>
    </location>
</feature>
<keyword evidence="1 10" id="KW-1003">Cell membrane</keyword>
<dbReference type="UniPathway" id="UPA00085"/>
<dbReference type="GO" id="GO:0043772">
    <property type="term" value="F:acyl-phosphate glycerol-3-phosphate acyltransferase activity"/>
    <property type="evidence" value="ECO:0007669"/>
    <property type="project" value="UniProtKB-UniRule"/>
</dbReference>
<evidence type="ECO:0000313" key="11">
    <source>
        <dbReference type="EMBL" id="HGS22144.1"/>
    </source>
</evidence>
<name>A0A7C4PL62_9CHLR</name>
<comment type="pathway">
    <text evidence="10">Lipid metabolism; phospholipid metabolism.</text>
</comment>
<comment type="similarity">
    <text evidence="10">Belongs to the PlsY family.</text>
</comment>
<sequence>MKSKPSITGFTNEEPIPVPGRSFACYRKSSTAYPHWSVPLLFNLPAPQKRQVEPTFLFGGRALSISPWFWTLAAFASGSVPYSFLIGKLLFHTDIRKVGDGNPGATNVIRAGGRLSGGMAVLLDALKATIPVGLVFYGHRPPILWMTIIALAPLAGHLFTPWLGWRGGKGVSTTFGLWAALTLGEVPLILGSFMLLYIFLIENSGWAVMLSMLGVLGHLLVNHPDPLFLLIWIGNAILLGWAHRADLRTRPRLRSRWGRNLP</sequence>
<dbReference type="SMART" id="SM01207">
    <property type="entry name" value="G3P_acyltransf"/>
    <property type="match status" value="1"/>
</dbReference>
<evidence type="ECO:0000256" key="8">
    <source>
        <dbReference type="ARBA" id="ARBA00023209"/>
    </source>
</evidence>
<keyword evidence="11" id="KW-0012">Acyltransferase</keyword>
<evidence type="ECO:0000256" key="10">
    <source>
        <dbReference type="HAMAP-Rule" id="MF_01043"/>
    </source>
</evidence>
<dbReference type="HAMAP" id="MF_01043">
    <property type="entry name" value="PlsY"/>
    <property type="match status" value="1"/>
</dbReference>
<proteinExistence type="inferred from homology"/>
<dbReference type="Pfam" id="PF02660">
    <property type="entry name" value="G3P_acyltransf"/>
    <property type="match status" value="1"/>
</dbReference>
<organism evidence="11">
    <name type="scientific">Anaerolinea thermolimosa</name>
    <dbReference type="NCBI Taxonomy" id="229919"/>
    <lineage>
        <taxon>Bacteria</taxon>
        <taxon>Bacillati</taxon>
        <taxon>Chloroflexota</taxon>
        <taxon>Anaerolineae</taxon>
        <taxon>Anaerolineales</taxon>
        <taxon>Anaerolineaceae</taxon>
        <taxon>Anaerolinea</taxon>
    </lineage>
</organism>
<reference evidence="11" key="1">
    <citation type="journal article" date="2020" name="mSystems">
        <title>Genome- and Community-Level Interaction Insights into Carbon Utilization and Element Cycling Functions of Hydrothermarchaeota in Hydrothermal Sediment.</title>
        <authorList>
            <person name="Zhou Z."/>
            <person name="Liu Y."/>
            <person name="Xu W."/>
            <person name="Pan J."/>
            <person name="Luo Z.H."/>
            <person name="Li M."/>
        </authorList>
    </citation>
    <scope>NUCLEOTIDE SEQUENCE [LARGE SCALE GENOMIC DNA]</scope>
    <source>
        <strain evidence="11">SpSt-573</strain>
    </source>
</reference>
<comment type="function">
    <text evidence="10">Catalyzes the transfer of an acyl group from acyl-phosphate (acyl-PO(4)) to glycerol-3-phosphate (G3P) to form lysophosphatidic acid (LPA). This enzyme utilizes acyl-phosphate as fatty acyl donor, but not acyl-CoA or acyl-ACP.</text>
</comment>
<dbReference type="PANTHER" id="PTHR30309">
    <property type="entry name" value="INNER MEMBRANE PROTEIN YGIH"/>
    <property type="match status" value="1"/>
</dbReference>
<comment type="subunit">
    <text evidence="10">Probably interacts with PlsX.</text>
</comment>